<protein>
    <submittedName>
        <fullName evidence="2">Uncharacterized protein</fullName>
    </submittedName>
</protein>
<name>A0A4Z1F8P4_9HELO</name>
<evidence type="ECO:0000256" key="1">
    <source>
        <dbReference type="SAM" id="MobiDB-lite"/>
    </source>
</evidence>
<keyword evidence="3" id="KW-1185">Reference proteome</keyword>
<evidence type="ECO:0000313" key="3">
    <source>
        <dbReference type="Proteomes" id="UP000297910"/>
    </source>
</evidence>
<comment type="caution">
    <text evidence="2">The sequence shown here is derived from an EMBL/GenBank/DDBJ whole genome shotgun (WGS) entry which is preliminary data.</text>
</comment>
<dbReference type="EMBL" id="PQXI01000414">
    <property type="protein sequence ID" value="TGO17647.1"/>
    <property type="molecule type" value="Genomic_DNA"/>
</dbReference>
<dbReference type="AlphaFoldDB" id="A0A4Z1F8P4"/>
<feature type="compositionally biased region" description="Basic and acidic residues" evidence="1">
    <location>
        <begin position="20"/>
        <end position="31"/>
    </location>
</feature>
<organism evidence="2 3">
    <name type="scientific">Botrytis paeoniae</name>
    <dbReference type="NCBI Taxonomy" id="278948"/>
    <lineage>
        <taxon>Eukaryota</taxon>
        <taxon>Fungi</taxon>
        <taxon>Dikarya</taxon>
        <taxon>Ascomycota</taxon>
        <taxon>Pezizomycotina</taxon>
        <taxon>Leotiomycetes</taxon>
        <taxon>Helotiales</taxon>
        <taxon>Sclerotiniaceae</taxon>
        <taxon>Botrytis</taxon>
    </lineage>
</organism>
<reference evidence="2 3" key="1">
    <citation type="submission" date="2017-12" db="EMBL/GenBank/DDBJ databases">
        <title>Comparative genomics of Botrytis spp.</title>
        <authorList>
            <person name="Valero-Jimenez C.A."/>
            <person name="Tapia P."/>
            <person name="Veloso J."/>
            <person name="Silva-Moreno E."/>
            <person name="Staats M."/>
            <person name="Valdes J.H."/>
            <person name="Van Kan J.A.L."/>
        </authorList>
    </citation>
    <scope>NUCLEOTIDE SEQUENCE [LARGE SCALE GENOMIC DNA]</scope>
    <source>
        <strain evidence="2 3">Bp0003</strain>
    </source>
</reference>
<sequence length="364" mass="42865">MTEEADDLPSSQGLSGGMESKQKEDMPEKPTQKGNVNDRLFWLDDEIDTLCEIMEGHIRESHIERRSKQINWILVTEEFNRRFEGRLQEKGALRKDGESQLTKGRYAPKRGFESVRKICQRNSRLKSMLAEYKNPKEETDSEIDEESNQVEVYEGDQSPPQMFKWKGIRYIDNNDRVEAELHKPDKRKTIIEYISLLSEPRQDNPEHFKLGLVLFEYKATMRWESQDDVIALNQWRQMMLHRTSGVPLERKEMGLSFNCAWSWGEKYKLGNIIIKRVDETRLRNKDYSEVDFSSVTKDFNDNLGVYRTKNQIKRFVDGKDVTKFIDDYIKEQDKRKRKMKDANATAEFALSAKNSRIFSFEDGL</sequence>
<gene>
    <name evidence="2" type="ORF">BPAE_0416g00040</name>
</gene>
<feature type="region of interest" description="Disordered" evidence="1">
    <location>
        <begin position="1"/>
        <end position="37"/>
    </location>
</feature>
<evidence type="ECO:0000313" key="2">
    <source>
        <dbReference type="EMBL" id="TGO17647.1"/>
    </source>
</evidence>
<proteinExistence type="predicted"/>
<dbReference type="Proteomes" id="UP000297910">
    <property type="component" value="Unassembled WGS sequence"/>
</dbReference>
<accession>A0A4Z1F8P4</accession>